<dbReference type="Proteomes" id="UP001525961">
    <property type="component" value="Unassembled WGS sequence"/>
</dbReference>
<protein>
    <submittedName>
        <fullName evidence="1">Uncharacterized protein</fullName>
    </submittedName>
</protein>
<evidence type="ECO:0000313" key="2">
    <source>
        <dbReference type="Proteomes" id="UP001525961"/>
    </source>
</evidence>
<comment type="caution">
    <text evidence="1">The sequence shown here is derived from an EMBL/GenBank/DDBJ whole genome shotgun (WGS) entry which is preliminary data.</text>
</comment>
<reference evidence="1 2" key="1">
    <citation type="journal article" date="2022" name="Front. Microbiol.">
        <title>High genomic differentiation and limited gene flow indicate recent cryptic speciation within the genus Laspinema (cyanobacteria).</title>
        <authorList>
            <person name="Stanojkovic A."/>
            <person name="Skoupy S."/>
            <person name="Skaloud P."/>
            <person name="Dvorak P."/>
        </authorList>
    </citation>
    <scope>NUCLEOTIDE SEQUENCE [LARGE SCALE GENOMIC DNA]</scope>
    <source>
        <strain evidence="1 2">D3b</strain>
    </source>
</reference>
<keyword evidence="2" id="KW-1185">Reference proteome</keyword>
<sequence length="52" mass="5708">MTTKCLPQKQRPSNPNPQSVLSVVALSENSAGFFVRRSGIEEAASMSVTWIR</sequence>
<proteinExistence type="predicted"/>
<dbReference type="RefSeq" id="WP_261234528.1">
    <property type="nucleotide sequence ID" value="NZ_JAMXFA010000003.1"/>
</dbReference>
<accession>A0ABT2N260</accession>
<organism evidence="1 2">
    <name type="scientific">Laspinema olomoucense D3b</name>
    <dbReference type="NCBI Taxonomy" id="2953688"/>
    <lineage>
        <taxon>Bacteria</taxon>
        <taxon>Bacillati</taxon>
        <taxon>Cyanobacteriota</taxon>
        <taxon>Cyanophyceae</taxon>
        <taxon>Oscillatoriophycideae</taxon>
        <taxon>Oscillatoriales</taxon>
        <taxon>Laspinemataceae</taxon>
        <taxon>Laspinema</taxon>
        <taxon>Laspinema olomoucense</taxon>
    </lineage>
</organism>
<name>A0ABT2N260_9CYAN</name>
<gene>
    <name evidence="1" type="ORF">NG792_03405</name>
</gene>
<dbReference type="EMBL" id="JAMXFA010000003">
    <property type="protein sequence ID" value="MCT7976773.1"/>
    <property type="molecule type" value="Genomic_DNA"/>
</dbReference>
<evidence type="ECO:0000313" key="1">
    <source>
        <dbReference type="EMBL" id="MCT7976773.1"/>
    </source>
</evidence>